<dbReference type="Pfam" id="PF03459">
    <property type="entry name" value="TOBE"/>
    <property type="match status" value="1"/>
</dbReference>
<dbReference type="GO" id="GO:0015689">
    <property type="term" value="P:molybdate ion transport"/>
    <property type="evidence" value="ECO:0007669"/>
    <property type="project" value="InterPro"/>
</dbReference>
<evidence type="ECO:0000256" key="2">
    <source>
        <dbReference type="PROSITE-ProRule" id="PRU01213"/>
    </source>
</evidence>
<dbReference type="RefSeq" id="WP_109092718.1">
    <property type="nucleotide sequence ID" value="NZ_JBQDCU010000049.1"/>
</dbReference>
<organism evidence="4 5">
    <name type="scientific">Ancrocorticia populi</name>
    <dbReference type="NCBI Taxonomy" id="2175228"/>
    <lineage>
        <taxon>Bacteria</taxon>
        <taxon>Bacillati</taxon>
        <taxon>Actinomycetota</taxon>
        <taxon>Actinomycetes</taxon>
        <taxon>Actinomycetales</taxon>
        <taxon>Actinomycetaceae</taxon>
        <taxon>Ancrocorticia</taxon>
    </lineage>
</organism>
<dbReference type="EMBL" id="QETB01000001">
    <property type="protein sequence ID" value="PWF27219.1"/>
    <property type="molecule type" value="Genomic_DNA"/>
</dbReference>
<name>A0A2V1KCW2_9ACTO</name>
<dbReference type="InterPro" id="IPR041657">
    <property type="entry name" value="HTH_17"/>
</dbReference>
<dbReference type="Gene3D" id="2.40.50.100">
    <property type="match status" value="1"/>
</dbReference>
<evidence type="ECO:0000313" key="4">
    <source>
        <dbReference type="EMBL" id="PWF27219.1"/>
    </source>
</evidence>
<dbReference type="InterPro" id="IPR008995">
    <property type="entry name" value="Mo/tungstate-bd_C_term_dom"/>
</dbReference>
<dbReference type="InterPro" id="IPR010093">
    <property type="entry name" value="SinI_DNA-bd"/>
</dbReference>
<evidence type="ECO:0000256" key="1">
    <source>
        <dbReference type="ARBA" id="ARBA00022505"/>
    </source>
</evidence>
<evidence type="ECO:0000259" key="3">
    <source>
        <dbReference type="PROSITE" id="PS51866"/>
    </source>
</evidence>
<dbReference type="InterPro" id="IPR004606">
    <property type="entry name" value="Mop_domain"/>
</dbReference>
<dbReference type="SUPFAM" id="SSF50331">
    <property type="entry name" value="MOP-like"/>
    <property type="match status" value="1"/>
</dbReference>
<sequence length="129" mass="13885">MVSYRISEVSRVLGVSDDTVRRWIESGRLEAVAGTSPREVDGASLAQFVMAANPHVREESVSTRNLLEGLVLDVVSDKVMSQVVLQCGPYRVVSLISTEAVHELGIVPGTLASAQIKATNVSIVVPQKR</sequence>
<dbReference type="Proteomes" id="UP000245283">
    <property type="component" value="Unassembled WGS sequence"/>
</dbReference>
<keyword evidence="1 2" id="KW-0500">Molybdenum</keyword>
<dbReference type="PROSITE" id="PS51866">
    <property type="entry name" value="MOP"/>
    <property type="match status" value="1"/>
</dbReference>
<reference evidence="5" key="1">
    <citation type="submission" date="2018-05" db="EMBL/GenBank/DDBJ databases">
        <authorList>
            <person name="Li Y."/>
        </authorList>
    </citation>
    <scope>NUCLEOTIDE SEQUENCE [LARGE SCALE GENOMIC DNA]</scope>
    <source>
        <strain evidence="5">sk1b4</strain>
    </source>
</reference>
<dbReference type="AlphaFoldDB" id="A0A2V1KCW2"/>
<dbReference type="Pfam" id="PF12728">
    <property type="entry name" value="HTH_17"/>
    <property type="match status" value="1"/>
</dbReference>
<protein>
    <submittedName>
        <fullName evidence="4">MerR family transcriptional regulator</fullName>
    </submittedName>
</protein>
<dbReference type="NCBIfam" id="TIGR01764">
    <property type="entry name" value="excise"/>
    <property type="match status" value="1"/>
</dbReference>
<dbReference type="OrthoDB" id="271159at2"/>
<feature type="domain" description="Mop" evidence="3">
    <location>
        <begin position="60"/>
        <end position="125"/>
    </location>
</feature>
<accession>A0A2V1KCW2</accession>
<proteinExistence type="predicted"/>
<evidence type="ECO:0000313" key="5">
    <source>
        <dbReference type="Proteomes" id="UP000245283"/>
    </source>
</evidence>
<dbReference type="GO" id="GO:0003677">
    <property type="term" value="F:DNA binding"/>
    <property type="evidence" value="ECO:0007669"/>
    <property type="project" value="InterPro"/>
</dbReference>
<keyword evidence="5" id="KW-1185">Reference proteome</keyword>
<dbReference type="InterPro" id="IPR005116">
    <property type="entry name" value="Transp-assoc_OB_typ1"/>
</dbReference>
<comment type="caution">
    <text evidence="4">The sequence shown here is derived from an EMBL/GenBank/DDBJ whole genome shotgun (WGS) entry which is preliminary data.</text>
</comment>
<gene>
    <name evidence="4" type="ORF">DD236_02130</name>
</gene>